<evidence type="ECO:0000256" key="1">
    <source>
        <dbReference type="SAM" id="SignalP"/>
    </source>
</evidence>
<keyword evidence="3" id="KW-1185">Reference proteome</keyword>
<evidence type="ECO:0000313" key="2">
    <source>
        <dbReference type="EMBL" id="ODQ71772.1"/>
    </source>
</evidence>
<evidence type="ECO:0000313" key="3">
    <source>
        <dbReference type="Proteomes" id="UP000094385"/>
    </source>
</evidence>
<proteinExistence type="predicted"/>
<organism evidence="2 3">
    <name type="scientific">Lipomyces starkeyi NRRL Y-11557</name>
    <dbReference type="NCBI Taxonomy" id="675824"/>
    <lineage>
        <taxon>Eukaryota</taxon>
        <taxon>Fungi</taxon>
        <taxon>Dikarya</taxon>
        <taxon>Ascomycota</taxon>
        <taxon>Saccharomycotina</taxon>
        <taxon>Lipomycetes</taxon>
        <taxon>Lipomycetales</taxon>
        <taxon>Lipomycetaceae</taxon>
        <taxon>Lipomyces</taxon>
    </lineage>
</organism>
<dbReference type="AlphaFoldDB" id="A0A1E3Q3N3"/>
<name>A0A1E3Q3N3_LIPST</name>
<dbReference type="EMBL" id="KV454297">
    <property type="protein sequence ID" value="ODQ71772.1"/>
    <property type="molecule type" value="Genomic_DNA"/>
</dbReference>
<feature type="chain" id="PRO_5009134070" description="Secreted protein" evidence="1">
    <location>
        <begin position="33"/>
        <end position="96"/>
    </location>
</feature>
<reference evidence="2 3" key="1">
    <citation type="journal article" date="2016" name="Proc. Natl. Acad. Sci. U.S.A.">
        <title>Comparative genomics of biotechnologically important yeasts.</title>
        <authorList>
            <person name="Riley R."/>
            <person name="Haridas S."/>
            <person name="Wolfe K.H."/>
            <person name="Lopes M.R."/>
            <person name="Hittinger C.T."/>
            <person name="Goeker M."/>
            <person name="Salamov A.A."/>
            <person name="Wisecaver J.H."/>
            <person name="Long T.M."/>
            <person name="Calvey C.H."/>
            <person name="Aerts A.L."/>
            <person name="Barry K.W."/>
            <person name="Choi C."/>
            <person name="Clum A."/>
            <person name="Coughlan A.Y."/>
            <person name="Deshpande S."/>
            <person name="Douglass A.P."/>
            <person name="Hanson S.J."/>
            <person name="Klenk H.-P."/>
            <person name="LaButti K.M."/>
            <person name="Lapidus A."/>
            <person name="Lindquist E.A."/>
            <person name="Lipzen A.M."/>
            <person name="Meier-Kolthoff J.P."/>
            <person name="Ohm R.A."/>
            <person name="Otillar R.P."/>
            <person name="Pangilinan J.L."/>
            <person name="Peng Y."/>
            <person name="Rokas A."/>
            <person name="Rosa C.A."/>
            <person name="Scheuner C."/>
            <person name="Sibirny A.A."/>
            <person name="Slot J.C."/>
            <person name="Stielow J.B."/>
            <person name="Sun H."/>
            <person name="Kurtzman C.P."/>
            <person name="Blackwell M."/>
            <person name="Grigoriev I.V."/>
            <person name="Jeffries T.W."/>
        </authorList>
    </citation>
    <scope>NUCLEOTIDE SEQUENCE [LARGE SCALE GENOMIC DNA]</scope>
    <source>
        <strain evidence="2 3">NRRL Y-11557</strain>
    </source>
</reference>
<accession>A0A1E3Q3N3</accession>
<feature type="signal peptide" evidence="1">
    <location>
        <begin position="1"/>
        <end position="32"/>
    </location>
</feature>
<evidence type="ECO:0008006" key="4">
    <source>
        <dbReference type="Google" id="ProtNLM"/>
    </source>
</evidence>
<keyword evidence="1" id="KW-0732">Signal</keyword>
<sequence>MRSGWPQLSSWSRHCCPAFLFKSLLLCGRLFPAPFAPSLCKDSSIIVRKRSSINSSEKGIFRWTVSLQNINCICFRSDHDENCKRLFTWRGMYRKN</sequence>
<protein>
    <recommendedName>
        <fullName evidence="4">Secreted protein</fullName>
    </recommendedName>
</protein>
<gene>
    <name evidence="2" type="ORF">LIPSTDRAFT_331316</name>
</gene>
<dbReference type="Proteomes" id="UP000094385">
    <property type="component" value="Unassembled WGS sequence"/>
</dbReference>